<feature type="domain" description="Putative auto-transporter adhesin head GIN" evidence="2">
    <location>
        <begin position="26"/>
        <end position="205"/>
    </location>
</feature>
<keyword evidence="4" id="KW-1185">Reference proteome</keyword>
<feature type="chain" id="PRO_5011545458" evidence="1">
    <location>
        <begin position="19"/>
        <end position="223"/>
    </location>
</feature>
<sequence length="223" mass="23989">MKKLVQVALLLCLVSVNAQVKKDVGEFNKIKSFDQITVELIASDQERIEITGNRAEDVEVINKNGELKIRMRTGKLLEGEAIEAKVFFKNLTRIDANEGSFIGCDKTFKQGSIYASAQEGAQVKLKIETESAEFKAATGGKVKVSGTAKNVDIALGAGGFLEGKSLESQTAKVDVKAGGEAEIHASELADARVTAGGKIVFYGNPKQIKRKTTLGGKIEEVRN</sequence>
<dbReference type="OrthoDB" id="704821at2"/>
<evidence type="ECO:0000313" key="4">
    <source>
        <dbReference type="Proteomes" id="UP000199354"/>
    </source>
</evidence>
<dbReference type="Pfam" id="PF10988">
    <property type="entry name" value="DUF2807"/>
    <property type="match status" value="1"/>
</dbReference>
<dbReference type="AlphaFoldDB" id="A0A1G5JCX5"/>
<dbReference type="Proteomes" id="UP000199354">
    <property type="component" value="Unassembled WGS sequence"/>
</dbReference>
<reference evidence="3 4" key="1">
    <citation type="submission" date="2016-10" db="EMBL/GenBank/DDBJ databases">
        <authorList>
            <person name="de Groot N.N."/>
        </authorList>
    </citation>
    <scope>NUCLEOTIDE SEQUENCE [LARGE SCALE GENOMIC DNA]</scope>
    <source>
        <strain evidence="3 4">CGMCC 1.7031</strain>
    </source>
</reference>
<protein>
    <submittedName>
        <fullName evidence="3">Putative auto-transporter adhesin, head GIN domain</fullName>
    </submittedName>
</protein>
<name>A0A1G5JCX5_9FLAO</name>
<evidence type="ECO:0000256" key="1">
    <source>
        <dbReference type="SAM" id="SignalP"/>
    </source>
</evidence>
<evidence type="ECO:0000313" key="3">
    <source>
        <dbReference type="EMBL" id="SCY85771.1"/>
    </source>
</evidence>
<dbReference type="InterPro" id="IPR021255">
    <property type="entry name" value="DUF2807"/>
</dbReference>
<feature type="signal peptide" evidence="1">
    <location>
        <begin position="1"/>
        <end position="18"/>
    </location>
</feature>
<dbReference type="Gene3D" id="2.160.20.120">
    <property type="match status" value="1"/>
</dbReference>
<gene>
    <name evidence="3" type="ORF">SAMN02927903_02626</name>
</gene>
<accession>A0A1G5JCX5</accession>
<evidence type="ECO:0000259" key="2">
    <source>
        <dbReference type="Pfam" id="PF10988"/>
    </source>
</evidence>
<keyword evidence="1" id="KW-0732">Signal</keyword>
<dbReference type="STRING" id="490189.SAMN02927903_02626"/>
<proteinExistence type="predicted"/>
<dbReference type="RefSeq" id="WP_091144815.1">
    <property type="nucleotide sequence ID" value="NZ_FMVF01000013.1"/>
</dbReference>
<dbReference type="EMBL" id="FMVF01000013">
    <property type="protein sequence ID" value="SCY85771.1"/>
    <property type="molecule type" value="Genomic_DNA"/>
</dbReference>
<organism evidence="3 4">
    <name type="scientific">Flavobacterium caeni</name>
    <dbReference type="NCBI Taxonomy" id="490189"/>
    <lineage>
        <taxon>Bacteria</taxon>
        <taxon>Pseudomonadati</taxon>
        <taxon>Bacteroidota</taxon>
        <taxon>Flavobacteriia</taxon>
        <taxon>Flavobacteriales</taxon>
        <taxon>Flavobacteriaceae</taxon>
        <taxon>Flavobacterium</taxon>
    </lineage>
</organism>